<feature type="signal peptide" evidence="7">
    <location>
        <begin position="1"/>
        <end position="24"/>
    </location>
</feature>
<proteinExistence type="inferred from homology"/>
<dbReference type="PROSITE" id="PS00146">
    <property type="entry name" value="BETA_LACTAMASE_A"/>
    <property type="match status" value="1"/>
</dbReference>
<evidence type="ECO:0000313" key="9">
    <source>
        <dbReference type="EMBL" id="GAA3897169.1"/>
    </source>
</evidence>
<name>A0ABP7LBE5_9SPHN</name>
<comment type="similarity">
    <text evidence="2 6">Belongs to the class-A beta-lactamase family.</text>
</comment>
<dbReference type="PRINTS" id="PR00118">
    <property type="entry name" value="BLACTAMASEA"/>
</dbReference>
<dbReference type="InterPro" id="IPR000871">
    <property type="entry name" value="Beta-lactam_class-A"/>
</dbReference>
<evidence type="ECO:0000256" key="6">
    <source>
        <dbReference type="RuleBase" id="RU361140"/>
    </source>
</evidence>
<dbReference type="PANTHER" id="PTHR35333">
    <property type="entry name" value="BETA-LACTAMASE"/>
    <property type="match status" value="1"/>
</dbReference>
<keyword evidence="10" id="KW-1185">Reference proteome</keyword>
<dbReference type="InterPro" id="IPR045155">
    <property type="entry name" value="Beta-lactam_cat"/>
</dbReference>
<dbReference type="RefSeq" id="WP_344699082.1">
    <property type="nucleotide sequence ID" value="NZ_BAABBM010000001.1"/>
</dbReference>
<reference evidence="10" key="1">
    <citation type="journal article" date="2019" name="Int. J. Syst. Evol. Microbiol.">
        <title>The Global Catalogue of Microorganisms (GCM) 10K type strain sequencing project: providing services to taxonomists for standard genome sequencing and annotation.</title>
        <authorList>
            <consortium name="The Broad Institute Genomics Platform"/>
            <consortium name="The Broad Institute Genome Sequencing Center for Infectious Disease"/>
            <person name="Wu L."/>
            <person name="Ma J."/>
        </authorList>
    </citation>
    <scope>NUCLEOTIDE SEQUENCE [LARGE SCALE GENOMIC DNA]</scope>
    <source>
        <strain evidence="10">JCM 17543</strain>
    </source>
</reference>
<evidence type="ECO:0000256" key="2">
    <source>
        <dbReference type="ARBA" id="ARBA00009009"/>
    </source>
</evidence>
<feature type="domain" description="Beta-lactamase class A catalytic" evidence="8">
    <location>
        <begin position="49"/>
        <end position="248"/>
    </location>
</feature>
<evidence type="ECO:0000256" key="7">
    <source>
        <dbReference type="SAM" id="SignalP"/>
    </source>
</evidence>
<organism evidence="9 10">
    <name type="scientific">Sphingomonas limnosediminicola</name>
    <dbReference type="NCBI Taxonomy" id="940133"/>
    <lineage>
        <taxon>Bacteria</taxon>
        <taxon>Pseudomonadati</taxon>
        <taxon>Pseudomonadota</taxon>
        <taxon>Alphaproteobacteria</taxon>
        <taxon>Sphingomonadales</taxon>
        <taxon>Sphingomonadaceae</taxon>
        <taxon>Sphingomonas</taxon>
    </lineage>
</organism>
<comment type="catalytic activity">
    <reaction evidence="1 6">
        <text>a beta-lactam + H2O = a substituted beta-amino acid</text>
        <dbReference type="Rhea" id="RHEA:20401"/>
        <dbReference type="ChEBI" id="CHEBI:15377"/>
        <dbReference type="ChEBI" id="CHEBI:35627"/>
        <dbReference type="ChEBI" id="CHEBI:140347"/>
        <dbReference type="EC" id="3.5.2.6"/>
    </reaction>
</comment>
<evidence type="ECO:0000256" key="3">
    <source>
        <dbReference type="ARBA" id="ARBA00012865"/>
    </source>
</evidence>
<evidence type="ECO:0000256" key="5">
    <source>
        <dbReference type="ARBA" id="ARBA00023251"/>
    </source>
</evidence>
<dbReference type="EC" id="3.5.2.6" evidence="3 6"/>
<evidence type="ECO:0000313" key="10">
    <source>
        <dbReference type="Proteomes" id="UP001500827"/>
    </source>
</evidence>
<dbReference type="EMBL" id="BAABBM010000001">
    <property type="protein sequence ID" value="GAA3897169.1"/>
    <property type="molecule type" value="Genomic_DNA"/>
</dbReference>
<evidence type="ECO:0000256" key="4">
    <source>
        <dbReference type="ARBA" id="ARBA00022801"/>
    </source>
</evidence>
<gene>
    <name evidence="9" type="primary">bla_1</name>
    <name evidence="9" type="ORF">GCM10022276_15220</name>
</gene>
<feature type="chain" id="PRO_5046380818" description="Beta-lactamase" evidence="7">
    <location>
        <begin position="25"/>
        <end position="284"/>
    </location>
</feature>
<dbReference type="SUPFAM" id="SSF56601">
    <property type="entry name" value="beta-lactamase/transpeptidase-like"/>
    <property type="match status" value="1"/>
</dbReference>
<evidence type="ECO:0000256" key="1">
    <source>
        <dbReference type="ARBA" id="ARBA00001526"/>
    </source>
</evidence>
<comment type="caution">
    <text evidence="9">The sequence shown here is derived from an EMBL/GenBank/DDBJ whole genome shotgun (WGS) entry which is preliminary data.</text>
</comment>
<sequence>MLPRNRLVALLVSISAFVAQPAAAASSASLVSLEQQLSYLVAGKSADVGIAALDLNSGETVSIKGSTPFPMASTVKVAVAALYLAQVDHGRRSLDDTINGQPVRSLMRRMLIHSDNVATDIILKDLGGPTVLHNWLTDNGVTGLRVDRTIAQLLSAKRDLWDRRDSSTPTAMVDLLRRIYKAELIKPSSRNYLLDLMSQCETGKNRMKALLPSGTPVEHKTGTLTGLADDVGFITMPDGRRIAVAIFTRGGADRPRTIAEAARAIYDGFKSAFTWPFRPALTAQ</sequence>
<dbReference type="InterPro" id="IPR012338">
    <property type="entry name" value="Beta-lactam/transpept-like"/>
</dbReference>
<protein>
    <recommendedName>
        <fullName evidence="3 6">Beta-lactamase</fullName>
        <ecNumber evidence="3 6">3.5.2.6</ecNumber>
    </recommendedName>
</protein>
<evidence type="ECO:0000259" key="8">
    <source>
        <dbReference type="Pfam" id="PF13354"/>
    </source>
</evidence>
<dbReference type="PANTHER" id="PTHR35333:SF3">
    <property type="entry name" value="BETA-LACTAMASE-TYPE TRANSPEPTIDASE FOLD CONTAINING PROTEIN"/>
    <property type="match status" value="1"/>
</dbReference>
<keyword evidence="5 6" id="KW-0046">Antibiotic resistance</keyword>
<dbReference type="Proteomes" id="UP001500827">
    <property type="component" value="Unassembled WGS sequence"/>
</dbReference>
<dbReference type="Gene3D" id="3.40.710.10">
    <property type="entry name" value="DD-peptidase/beta-lactamase superfamily"/>
    <property type="match status" value="1"/>
</dbReference>
<accession>A0ABP7LBE5</accession>
<dbReference type="InterPro" id="IPR023650">
    <property type="entry name" value="Beta-lactam_class-A_AS"/>
</dbReference>
<keyword evidence="4 6" id="KW-0378">Hydrolase</keyword>
<dbReference type="Pfam" id="PF13354">
    <property type="entry name" value="Beta-lactamase2"/>
    <property type="match status" value="1"/>
</dbReference>
<keyword evidence="7" id="KW-0732">Signal</keyword>